<keyword evidence="4" id="KW-1185">Reference proteome</keyword>
<evidence type="ECO:0000259" key="2">
    <source>
        <dbReference type="PROSITE" id="PS50802"/>
    </source>
</evidence>
<dbReference type="EMBL" id="KV784353">
    <property type="protein sequence ID" value="OEU22225.1"/>
    <property type="molecule type" value="Genomic_DNA"/>
</dbReference>
<evidence type="ECO:0000313" key="3">
    <source>
        <dbReference type="EMBL" id="OEU22225.1"/>
    </source>
</evidence>
<dbReference type="Pfam" id="PF02338">
    <property type="entry name" value="OTU"/>
    <property type="match status" value="1"/>
</dbReference>
<dbReference type="PROSITE" id="PS50802">
    <property type="entry name" value="OTU"/>
    <property type="match status" value="1"/>
</dbReference>
<protein>
    <submittedName>
        <fullName evidence="3">OTU-domain-containing protein</fullName>
    </submittedName>
</protein>
<dbReference type="InterPro" id="IPR038765">
    <property type="entry name" value="Papain-like_cys_pep_sf"/>
</dbReference>
<dbReference type="Gene3D" id="3.90.70.80">
    <property type="match status" value="1"/>
</dbReference>
<dbReference type="GO" id="GO:0004843">
    <property type="term" value="F:cysteine-type deubiquitinase activity"/>
    <property type="evidence" value="ECO:0007669"/>
    <property type="project" value="TreeGrafter"/>
</dbReference>
<feature type="compositionally biased region" description="Basic residues" evidence="1">
    <location>
        <begin position="36"/>
        <end position="46"/>
    </location>
</feature>
<feature type="compositionally biased region" description="Polar residues" evidence="1">
    <location>
        <begin position="1"/>
        <end position="16"/>
    </location>
</feature>
<organism evidence="3 4">
    <name type="scientific">Fragilariopsis cylindrus CCMP1102</name>
    <dbReference type="NCBI Taxonomy" id="635003"/>
    <lineage>
        <taxon>Eukaryota</taxon>
        <taxon>Sar</taxon>
        <taxon>Stramenopiles</taxon>
        <taxon>Ochrophyta</taxon>
        <taxon>Bacillariophyta</taxon>
        <taxon>Bacillariophyceae</taxon>
        <taxon>Bacillariophycidae</taxon>
        <taxon>Bacillariales</taxon>
        <taxon>Bacillariaceae</taxon>
        <taxon>Fragilariopsis</taxon>
    </lineage>
</organism>
<dbReference type="Proteomes" id="UP000095751">
    <property type="component" value="Unassembled WGS sequence"/>
</dbReference>
<gene>
    <name evidence="3" type="ORF">FRACYDRAFT_205124</name>
</gene>
<dbReference type="GO" id="GO:0016579">
    <property type="term" value="P:protein deubiquitination"/>
    <property type="evidence" value="ECO:0007669"/>
    <property type="project" value="TreeGrafter"/>
</dbReference>
<dbReference type="CDD" id="cd22748">
    <property type="entry name" value="OTU_OTUD6-like"/>
    <property type="match status" value="1"/>
</dbReference>
<evidence type="ECO:0000256" key="1">
    <source>
        <dbReference type="SAM" id="MobiDB-lite"/>
    </source>
</evidence>
<dbReference type="PANTHER" id="PTHR12419:SF10">
    <property type="entry name" value="DEUBIQUITINASE OTUD6B"/>
    <property type="match status" value="1"/>
</dbReference>
<name>A0A1E7FVT0_9STRA</name>
<proteinExistence type="predicted"/>
<reference evidence="3 4" key="1">
    <citation type="submission" date="2016-09" db="EMBL/GenBank/DDBJ databases">
        <title>Extensive genetic diversity and differential bi-allelic expression allows diatom success in the polar Southern Ocean.</title>
        <authorList>
            <consortium name="DOE Joint Genome Institute"/>
            <person name="Mock T."/>
            <person name="Otillar R.P."/>
            <person name="Strauss J."/>
            <person name="Dupont C."/>
            <person name="Frickenhaus S."/>
            <person name="Maumus F."/>
            <person name="Mcmullan M."/>
            <person name="Sanges R."/>
            <person name="Schmutz J."/>
            <person name="Toseland A."/>
            <person name="Valas R."/>
            <person name="Veluchamy A."/>
            <person name="Ward B.J."/>
            <person name="Allen A."/>
            <person name="Barry K."/>
            <person name="Falciatore A."/>
            <person name="Ferrante M."/>
            <person name="Fortunato A.E."/>
            <person name="Gloeckner G."/>
            <person name="Gruber A."/>
            <person name="Hipkin R."/>
            <person name="Janech M."/>
            <person name="Kroth P."/>
            <person name="Leese F."/>
            <person name="Lindquist E."/>
            <person name="Lyon B.R."/>
            <person name="Martin J."/>
            <person name="Mayer C."/>
            <person name="Parker M."/>
            <person name="Quesneville H."/>
            <person name="Raymond J."/>
            <person name="Uhlig C."/>
            <person name="Valentin K.U."/>
            <person name="Worden A.Z."/>
            <person name="Armbrust E.V."/>
            <person name="Bowler C."/>
            <person name="Green B."/>
            <person name="Moulton V."/>
            <person name="Van Oosterhout C."/>
            <person name="Grigoriev I."/>
        </authorList>
    </citation>
    <scope>NUCLEOTIDE SEQUENCE [LARGE SCALE GENOMIC DNA]</scope>
    <source>
        <strain evidence="3 4">CCMP1102</strain>
    </source>
</reference>
<dbReference type="InterPro" id="IPR003323">
    <property type="entry name" value="OTU_dom"/>
</dbReference>
<dbReference type="OrthoDB" id="415023at2759"/>
<dbReference type="AlphaFoldDB" id="A0A1E7FVT0"/>
<dbReference type="PANTHER" id="PTHR12419">
    <property type="entry name" value="OTU DOMAIN CONTAINING PROTEIN"/>
    <property type="match status" value="1"/>
</dbReference>
<dbReference type="SUPFAM" id="SSF54001">
    <property type="entry name" value="Cysteine proteinases"/>
    <property type="match status" value="1"/>
</dbReference>
<dbReference type="InParanoid" id="A0A1E7FVT0"/>
<dbReference type="InterPro" id="IPR050704">
    <property type="entry name" value="Peptidase_C85-like"/>
</dbReference>
<evidence type="ECO:0000313" key="4">
    <source>
        <dbReference type="Proteomes" id="UP000095751"/>
    </source>
</evidence>
<feature type="region of interest" description="Disordered" evidence="1">
    <location>
        <begin position="1"/>
        <end position="63"/>
    </location>
</feature>
<accession>A0A1E7FVT0</accession>
<dbReference type="KEGG" id="fcy:FRACYDRAFT_205124"/>
<feature type="compositionally biased region" description="Basic and acidic residues" evidence="1">
    <location>
        <begin position="47"/>
        <end position="58"/>
    </location>
</feature>
<sequence>MIISEVSTNIENASTTIDDENKPAVVVDDETEARERKIKKSRKKKDRQKEKEAELQKEIEEENANAGPSLRKIELEQIQQVLTPLNLKVSEVDADGHCLYRAVAAQSGKDFMAIRKLAFSEQKDEFAPFCEYTDAIPIFEQYVEKVRSSAEWGGHIELRALGIALNRPIHVYSVQSGKKPLAIHEDAEDDKEPIVLSYHLHYYALGEHYNQVVVA</sequence>
<feature type="domain" description="OTU" evidence="2">
    <location>
        <begin position="87"/>
        <end position="215"/>
    </location>
</feature>